<organism evidence="6 7">
    <name type="scientific">Stenotrophobium rhamnosiphilum</name>
    <dbReference type="NCBI Taxonomy" id="2029166"/>
    <lineage>
        <taxon>Bacteria</taxon>
        <taxon>Pseudomonadati</taxon>
        <taxon>Pseudomonadota</taxon>
        <taxon>Gammaproteobacteria</taxon>
        <taxon>Nevskiales</taxon>
        <taxon>Nevskiaceae</taxon>
        <taxon>Stenotrophobium</taxon>
    </lineage>
</organism>
<evidence type="ECO:0000313" key="6">
    <source>
        <dbReference type="EMBL" id="PTU31396.1"/>
    </source>
</evidence>
<dbReference type="Proteomes" id="UP000244248">
    <property type="component" value="Unassembled WGS sequence"/>
</dbReference>
<reference evidence="6 7" key="1">
    <citation type="submission" date="2018-04" db="EMBL/GenBank/DDBJ databases">
        <title>Novel species isolated from glacier.</title>
        <authorList>
            <person name="Liu Q."/>
            <person name="Xin Y.-H."/>
        </authorList>
    </citation>
    <scope>NUCLEOTIDE SEQUENCE [LARGE SCALE GENOMIC DNA]</scope>
    <source>
        <strain evidence="6 7">GT1R17</strain>
    </source>
</reference>
<evidence type="ECO:0000259" key="5">
    <source>
        <dbReference type="SMART" id="SM00563"/>
    </source>
</evidence>
<keyword evidence="4" id="KW-0472">Membrane</keyword>
<dbReference type="GO" id="GO:0003841">
    <property type="term" value="F:1-acylglycerol-3-phosphate O-acyltransferase activity"/>
    <property type="evidence" value="ECO:0007669"/>
    <property type="project" value="TreeGrafter"/>
</dbReference>
<feature type="transmembrane region" description="Helical" evidence="4">
    <location>
        <begin position="12"/>
        <end position="39"/>
    </location>
</feature>
<dbReference type="GO" id="GO:0006654">
    <property type="term" value="P:phosphatidic acid biosynthetic process"/>
    <property type="evidence" value="ECO:0007669"/>
    <property type="project" value="TreeGrafter"/>
</dbReference>
<keyword evidence="4" id="KW-0812">Transmembrane</keyword>
<gene>
    <name evidence="6" type="ORF">CJD38_08620</name>
</gene>
<comment type="caution">
    <text evidence="6">The sequence shown here is derived from an EMBL/GenBank/DDBJ whole genome shotgun (WGS) entry which is preliminary data.</text>
</comment>
<evidence type="ECO:0000256" key="4">
    <source>
        <dbReference type="SAM" id="Phobius"/>
    </source>
</evidence>
<keyword evidence="3 6" id="KW-0012">Acyltransferase</keyword>
<evidence type="ECO:0000256" key="2">
    <source>
        <dbReference type="ARBA" id="ARBA00022679"/>
    </source>
</evidence>
<dbReference type="PANTHER" id="PTHR10434">
    <property type="entry name" value="1-ACYL-SN-GLYCEROL-3-PHOSPHATE ACYLTRANSFERASE"/>
    <property type="match status" value="1"/>
</dbReference>
<sequence length="275" mass="30441">MNMLSQRLGYGWRVFVTGLSFAIFGIGGVLMSLTVLPLVRLLSADAAETKRASQRVVHYSWRFFVWFMKTVGILTWEVRGIERFAQPGRLIVANHPSLLDVVFMISFIPMIDCIVKPAILRNPFMRGPASWAGYIPNGDPERLIEDCSRTLREGNSLLMFPEGTRSKPGQPIHMKRGAAQIALAASVEILPVTITVVPTTLTKNEPWYQVPSRPFHVTITAAEPVALSRFLQEGVSRAAAARHITEYLEDHFTKSAAIQTAEVCARIGGTVPVPV</sequence>
<keyword evidence="4" id="KW-1133">Transmembrane helix</keyword>
<evidence type="ECO:0000256" key="1">
    <source>
        <dbReference type="ARBA" id="ARBA00005189"/>
    </source>
</evidence>
<dbReference type="RefSeq" id="WP_107939939.1">
    <property type="nucleotide sequence ID" value="NZ_QANS01000003.1"/>
</dbReference>
<name>A0A2T5MFR1_9GAMM</name>
<accession>A0A2T5MFR1</accession>
<dbReference type="Pfam" id="PF01553">
    <property type="entry name" value="Acyltransferase"/>
    <property type="match status" value="1"/>
</dbReference>
<keyword evidence="2 6" id="KW-0808">Transferase</keyword>
<dbReference type="CDD" id="cd07989">
    <property type="entry name" value="LPLAT_AGPAT-like"/>
    <property type="match status" value="1"/>
</dbReference>
<evidence type="ECO:0000313" key="7">
    <source>
        <dbReference type="Proteomes" id="UP000244248"/>
    </source>
</evidence>
<dbReference type="AlphaFoldDB" id="A0A2T5MFR1"/>
<dbReference type="EMBL" id="QANS01000003">
    <property type="protein sequence ID" value="PTU31396.1"/>
    <property type="molecule type" value="Genomic_DNA"/>
</dbReference>
<dbReference type="SMART" id="SM00563">
    <property type="entry name" value="PlsC"/>
    <property type="match status" value="1"/>
</dbReference>
<evidence type="ECO:0000256" key="3">
    <source>
        <dbReference type="ARBA" id="ARBA00023315"/>
    </source>
</evidence>
<dbReference type="OrthoDB" id="9812274at2"/>
<dbReference type="PANTHER" id="PTHR10434:SF66">
    <property type="entry name" value="PHOSPHOLIPID_GLYCEROL ACYLTRANSFERASE DOMAIN-CONTAINING PROTEIN"/>
    <property type="match status" value="1"/>
</dbReference>
<protein>
    <submittedName>
        <fullName evidence="6">1-acyl-sn-glycerol-3-phosphate acyltransferase</fullName>
    </submittedName>
</protein>
<keyword evidence="7" id="KW-1185">Reference proteome</keyword>
<comment type="pathway">
    <text evidence="1">Lipid metabolism.</text>
</comment>
<dbReference type="SUPFAM" id="SSF69593">
    <property type="entry name" value="Glycerol-3-phosphate (1)-acyltransferase"/>
    <property type="match status" value="1"/>
</dbReference>
<feature type="domain" description="Phospholipid/glycerol acyltransferase" evidence="5">
    <location>
        <begin position="89"/>
        <end position="197"/>
    </location>
</feature>
<proteinExistence type="predicted"/>
<dbReference type="InterPro" id="IPR002123">
    <property type="entry name" value="Plipid/glycerol_acylTrfase"/>
</dbReference>